<proteinExistence type="predicted"/>
<feature type="transmembrane region" description="Helical" evidence="1">
    <location>
        <begin position="146"/>
        <end position="170"/>
    </location>
</feature>
<feature type="transmembrane region" description="Helical" evidence="1">
    <location>
        <begin position="115"/>
        <end position="134"/>
    </location>
</feature>
<protein>
    <submittedName>
        <fullName evidence="2">DUF2812 domain-containing protein</fullName>
    </submittedName>
</protein>
<keyword evidence="1" id="KW-0472">Membrane</keyword>
<evidence type="ECO:0000313" key="3">
    <source>
        <dbReference type="Proteomes" id="UP000726170"/>
    </source>
</evidence>
<comment type="caution">
    <text evidence="2">The sequence shown here is derived from an EMBL/GenBank/DDBJ whole genome shotgun (WGS) entry which is preliminary data.</text>
</comment>
<dbReference type="RefSeq" id="WP_216438819.1">
    <property type="nucleotide sequence ID" value="NZ_JAHLQF010000002.1"/>
</dbReference>
<dbReference type="EMBL" id="JAHLQF010000002">
    <property type="protein sequence ID" value="MBU5484338.1"/>
    <property type="molecule type" value="Genomic_DNA"/>
</dbReference>
<keyword evidence="1" id="KW-0812">Transmembrane</keyword>
<organism evidence="2 3">
    <name type="scientific">Clostridium mobile</name>
    <dbReference type="NCBI Taxonomy" id="2841512"/>
    <lineage>
        <taxon>Bacteria</taxon>
        <taxon>Bacillati</taxon>
        <taxon>Bacillota</taxon>
        <taxon>Clostridia</taxon>
        <taxon>Eubacteriales</taxon>
        <taxon>Clostridiaceae</taxon>
        <taxon>Clostridium</taxon>
    </lineage>
</organism>
<dbReference type="Proteomes" id="UP000726170">
    <property type="component" value="Unassembled WGS sequence"/>
</dbReference>
<keyword evidence="3" id="KW-1185">Reference proteome</keyword>
<accession>A0ABS6EGK7</accession>
<keyword evidence="1" id="KW-1133">Transmembrane helix</keyword>
<dbReference type="InterPro" id="IPR021359">
    <property type="entry name" value="DUF2812"/>
</dbReference>
<dbReference type="Pfam" id="PF11193">
    <property type="entry name" value="DUF2812"/>
    <property type="match status" value="1"/>
</dbReference>
<evidence type="ECO:0000256" key="1">
    <source>
        <dbReference type="SAM" id="Phobius"/>
    </source>
</evidence>
<reference evidence="2 3" key="1">
    <citation type="submission" date="2021-06" db="EMBL/GenBank/DDBJ databases">
        <authorList>
            <person name="Sun Q."/>
            <person name="Li D."/>
        </authorList>
    </citation>
    <scope>NUCLEOTIDE SEQUENCE [LARGE SCALE GENOMIC DNA]</scope>
    <source>
        <strain evidence="2 3">MSJ-11</strain>
    </source>
</reference>
<sequence>MKHSVIKAYFDYEKEEKYLNEMSAKGLALTDYSFCRYVFEDAPKGEYIYRLELLENAVNHPESQIYIKFMEETGVEFIASYNRWVYFRRKNYDGEFNIYSDIDSKIKHYKRIREIFFFVMGLNFIIGLMNYFWGNMTASSVSTIPVNSYMAILSFSIATLLLIFLVIPLSKKINFWEKEREIRE</sequence>
<name>A0ABS6EGK7_9CLOT</name>
<evidence type="ECO:0000313" key="2">
    <source>
        <dbReference type="EMBL" id="MBU5484338.1"/>
    </source>
</evidence>
<gene>
    <name evidence="2" type="ORF">KQI86_08355</name>
</gene>